<evidence type="ECO:0000313" key="1">
    <source>
        <dbReference type="EMBL" id="KKS69362.1"/>
    </source>
</evidence>
<proteinExistence type="predicted"/>
<dbReference type="Gene3D" id="3.40.470.10">
    <property type="entry name" value="Uracil-DNA glycosylase-like domain"/>
    <property type="match status" value="1"/>
</dbReference>
<dbReference type="EMBL" id="LCEJ01000056">
    <property type="protein sequence ID" value="KKS69362.1"/>
    <property type="molecule type" value="Genomic_DNA"/>
</dbReference>
<accession>A0A0G1B7W8</accession>
<sequence length="52" mass="6162">MDSNRTSKLRKIRDEIINLKESPLYKYRTQNKYFPVIGEGNHFAKIMFIGEA</sequence>
<evidence type="ECO:0000313" key="2">
    <source>
        <dbReference type="Proteomes" id="UP000034785"/>
    </source>
</evidence>
<gene>
    <name evidence="1" type="ORF">UV41_C0056G0013</name>
</gene>
<dbReference type="InterPro" id="IPR036895">
    <property type="entry name" value="Uracil-DNA_glycosylase-like_sf"/>
</dbReference>
<reference evidence="1 2" key="1">
    <citation type="journal article" date="2015" name="Nature">
        <title>rRNA introns, odd ribosomes, and small enigmatic genomes across a large radiation of phyla.</title>
        <authorList>
            <person name="Brown C.T."/>
            <person name="Hug L.A."/>
            <person name="Thomas B.C."/>
            <person name="Sharon I."/>
            <person name="Castelle C.J."/>
            <person name="Singh A."/>
            <person name="Wilkins M.J."/>
            <person name="Williams K.H."/>
            <person name="Banfield J.F."/>
        </authorList>
    </citation>
    <scope>NUCLEOTIDE SEQUENCE [LARGE SCALE GENOMIC DNA]</scope>
</reference>
<organism evidence="1 2">
    <name type="scientific">Candidatus Daviesbacteria bacterium GW2011_GWA2_42_7</name>
    <dbReference type="NCBI Taxonomy" id="1618425"/>
    <lineage>
        <taxon>Bacteria</taxon>
        <taxon>Candidatus Daviesiibacteriota</taxon>
    </lineage>
</organism>
<comment type="caution">
    <text evidence="1">The sequence shown here is derived from an EMBL/GenBank/DDBJ whole genome shotgun (WGS) entry which is preliminary data.</text>
</comment>
<protein>
    <submittedName>
        <fullName evidence="1">Uncharacterized protein</fullName>
    </submittedName>
</protein>
<dbReference type="Proteomes" id="UP000034785">
    <property type="component" value="Unassembled WGS sequence"/>
</dbReference>
<name>A0A0G1B7W8_9BACT</name>
<dbReference type="AlphaFoldDB" id="A0A0G1B7W8"/>
<feature type="non-terminal residue" evidence="1">
    <location>
        <position position="52"/>
    </location>
</feature>